<sequence length="344" mass="37050">MAKDRAPQARRVTIKDIAERAGVSIGAVSFALNGRDGVSEATRERVRQVADELGWAPSTAARSLAVASTEMIGLVLARDPDTLGIETFYMRFIAGMESELAIRGYALLMQLVPTPAAELEAIAKWRATRRVDGVLLVDLTPDDPRVDLLAASDDLPTVVVGDASVADGLTSVSTDDDTAMREAVRYLASLGHRRIARVAGLDRFAHTAVREVAFLDEAERLGLSSTIARTDYLPESGRVATRSLLDEADRPTAIIYDNDVMAVTGLSVAMERGLSVPSDLSIIAWDDSVLCEHTFPQLTALRRDVVGFGAHVVRRLLDLIDGAERGAYLDETPRLVVRGSTGPA</sequence>
<dbReference type="GO" id="GO:0003700">
    <property type="term" value="F:DNA-binding transcription factor activity"/>
    <property type="evidence" value="ECO:0007669"/>
    <property type="project" value="TreeGrafter"/>
</dbReference>
<gene>
    <name evidence="5" type="ORF">ESP57_01010</name>
</gene>
<dbReference type="PANTHER" id="PTHR30146">
    <property type="entry name" value="LACI-RELATED TRANSCRIPTIONAL REPRESSOR"/>
    <property type="match status" value="1"/>
</dbReference>
<comment type="caution">
    <text evidence="5">The sequence shown here is derived from an EMBL/GenBank/DDBJ whole genome shotgun (WGS) entry which is preliminary data.</text>
</comment>
<feature type="domain" description="HTH lacI-type" evidence="4">
    <location>
        <begin position="12"/>
        <end position="66"/>
    </location>
</feature>
<evidence type="ECO:0000256" key="1">
    <source>
        <dbReference type="ARBA" id="ARBA00023015"/>
    </source>
</evidence>
<dbReference type="EMBL" id="SDPO01000001">
    <property type="protein sequence ID" value="RXZ50434.1"/>
    <property type="molecule type" value="Genomic_DNA"/>
</dbReference>
<dbReference type="Gene3D" id="1.10.260.40">
    <property type="entry name" value="lambda repressor-like DNA-binding domains"/>
    <property type="match status" value="1"/>
</dbReference>
<dbReference type="PROSITE" id="PS00356">
    <property type="entry name" value="HTH_LACI_1"/>
    <property type="match status" value="1"/>
</dbReference>
<evidence type="ECO:0000313" key="5">
    <source>
        <dbReference type="EMBL" id="RXZ50434.1"/>
    </source>
</evidence>
<accession>A0A4Q2JT57</accession>
<keyword evidence="6" id="KW-1185">Reference proteome</keyword>
<name>A0A4Q2JT57_9MICO</name>
<dbReference type="SMART" id="SM00354">
    <property type="entry name" value="HTH_LACI"/>
    <property type="match status" value="1"/>
</dbReference>
<dbReference type="Gene3D" id="3.40.50.2300">
    <property type="match status" value="2"/>
</dbReference>
<dbReference type="InterPro" id="IPR028082">
    <property type="entry name" value="Peripla_BP_I"/>
</dbReference>
<dbReference type="SUPFAM" id="SSF53822">
    <property type="entry name" value="Periplasmic binding protein-like I"/>
    <property type="match status" value="1"/>
</dbReference>
<evidence type="ECO:0000313" key="6">
    <source>
        <dbReference type="Proteomes" id="UP000292935"/>
    </source>
</evidence>
<dbReference type="PANTHER" id="PTHR30146:SF155">
    <property type="entry name" value="ALANINE RACEMASE"/>
    <property type="match status" value="1"/>
</dbReference>
<dbReference type="SUPFAM" id="SSF47413">
    <property type="entry name" value="lambda repressor-like DNA-binding domains"/>
    <property type="match status" value="1"/>
</dbReference>
<dbReference type="InterPro" id="IPR046335">
    <property type="entry name" value="LacI/GalR-like_sensor"/>
</dbReference>
<dbReference type="OrthoDB" id="1938857at2"/>
<evidence type="ECO:0000256" key="3">
    <source>
        <dbReference type="ARBA" id="ARBA00023163"/>
    </source>
</evidence>
<dbReference type="InterPro" id="IPR010982">
    <property type="entry name" value="Lambda_DNA-bd_dom_sf"/>
</dbReference>
<dbReference type="PROSITE" id="PS50932">
    <property type="entry name" value="HTH_LACI_2"/>
    <property type="match status" value="1"/>
</dbReference>
<keyword evidence="1" id="KW-0805">Transcription regulation</keyword>
<dbReference type="AlphaFoldDB" id="A0A4Q2JT57"/>
<organism evidence="5 6">
    <name type="scientific">Agromyces fucosus</name>
    <dbReference type="NCBI Taxonomy" id="41985"/>
    <lineage>
        <taxon>Bacteria</taxon>
        <taxon>Bacillati</taxon>
        <taxon>Actinomycetota</taxon>
        <taxon>Actinomycetes</taxon>
        <taxon>Micrococcales</taxon>
        <taxon>Microbacteriaceae</taxon>
        <taxon>Agromyces</taxon>
    </lineage>
</organism>
<dbReference type="GO" id="GO:0000976">
    <property type="term" value="F:transcription cis-regulatory region binding"/>
    <property type="evidence" value="ECO:0007669"/>
    <property type="project" value="TreeGrafter"/>
</dbReference>
<keyword evidence="3" id="KW-0804">Transcription</keyword>
<keyword evidence="2" id="KW-0238">DNA-binding</keyword>
<proteinExistence type="predicted"/>
<protein>
    <submittedName>
        <fullName evidence="5">LacI family transcriptional regulator</fullName>
    </submittedName>
</protein>
<dbReference type="Proteomes" id="UP000292935">
    <property type="component" value="Unassembled WGS sequence"/>
</dbReference>
<dbReference type="Pfam" id="PF00356">
    <property type="entry name" value="LacI"/>
    <property type="match status" value="1"/>
</dbReference>
<dbReference type="InterPro" id="IPR000843">
    <property type="entry name" value="HTH_LacI"/>
</dbReference>
<evidence type="ECO:0000256" key="2">
    <source>
        <dbReference type="ARBA" id="ARBA00023125"/>
    </source>
</evidence>
<dbReference type="RefSeq" id="WP_129230244.1">
    <property type="nucleotide sequence ID" value="NZ_SDPO01000001.1"/>
</dbReference>
<dbReference type="Pfam" id="PF13377">
    <property type="entry name" value="Peripla_BP_3"/>
    <property type="match status" value="1"/>
</dbReference>
<evidence type="ECO:0000259" key="4">
    <source>
        <dbReference type="PROSITE" id="PS50932"/>
    </source>
</evidence>
<dbReference type="CDD" id="cd01392">
    <property type="entry name" value="HTH_LacI"/>
    <property type="match status" value="1"/>
</dbReference>
<reference evidence="5 6" key="1">
    <citation type="submission" date="2019-01" db="EMBL/GenBank/DDBJ databases">
        <authorList>
            <person name="Li J."/>
        </authorList>
    </citation>
    <scope>NUCLEOTIDE SEQUENCE [LARGE SCALE GENOMIC DNA]</scope>
    <source>
        <strain evidence="5 6">CCUG 35506</strain>
    </source>
</reference>